<feature type="region of interest" description="Disordered" evidence="10">
    <location>
        <begin position="504"/>
        <end position="601"/>
    </location>
</feature>
<evidence type="ECO:0000256" key="10">
    <source>
        <dbReference type="SAM" id="MobiDB-lite"/>
    </source>
</evidence>
<accession>A0A9W7SJ95</accession>
<feature type="domain" description="GRF-type" evidence="11">
    <location>
        <begin position="454"/>
        <end position="498"/>
    </location>
</feature>
<evidence type="ECO:0000256" key="3">
    <source>
        <dbReference type="ARBA" id="ARBA00022771"/>
    </source>
</evidence>
<dbReference type="InterPro" id="IPR002938">
    <property type="entry name" value="FAD-bd"/>
</dbReference>
<dbReference type="PANTHER" id="PTHR46972">
    <property type="entry name" value="MONOOXYGENASE ASQM-RELATED"/>
    <property type="match status" value="1"/>
</dbReference>
<keyword evidence="6" id="KW-0560">Oxidoreductase</keyword>
<dbReference type="InterPro" id="IPR010666">
    <property type="entry name" value="Znf_GRF"/>
</dbReference>
<organism evidence="12 13">
    <name type="scientific">Teratosphaeria destructans</name>
    <dbReference type="NCBI Taxonomy" id="418781"/>
    <lineage>
        <taxon>Eukaryota</taxon>
        <taxon>Fungi</taxon>
        <taxon>Dikarya</taxon>
        <taxon>Ascomycota</taxon>
        <taxon>Pezizomycotina</taxon>
        <taxon>Dothideomycetes</taxon>
        <taxon>Dothideomycetidae</taxon>
        <taxon>Mycosphaerellales</taxon>
        <taxon>Teratosphaeriaceae</taxon>
        <taxon>Teratosphaeria</taxon>
    </lineage>
</organism>
<dbReference type="Proteomes" id="UP001138500">
    <property type="component" value="Unassembled WGS sequence"/>
</dbReference>
<feature type="region of interest" description="Disordered" evidence="10">
    <location>
        <begin position="685"/>
        <end position="710"/>
    </location>
</feature>
<reference evidence="12 13" key="1">
    <citation type="journal article" date="2018" name="IMA Fungus">
        <title>IMA Genome-F 10: Nine draft genome sequences of Claviceps purpurea s.lat., including C. arundinis, C. humidiphila, and C. cf. spartinae, pseudomolecules for the pitch canker pathogen Fusarium circinatum, draft genome of Davidsoniella eucalypti, Grosmannia galeiformis, Quambalaria eucalypti, and Teratosphaeria destructans.</title>
        <authorList>
            <person name="Wingfield B.D."/>
            <person name="Liu M."/>
            <person name="Nguyen H.D."/>
            <person name="Lane F.A."/>
            <person name="Morgan S.W."/>
            <person name="De Vos L."/>
            <person name="Wilken P.M."/>
            <person name="Duong T.A."/>
            <person name="Aylward J."/>
            <person name="Coetzee M.P."/>
            <person name="Dadej K."/>
            <person name="De Beer Z.W."/>
            <person name="Findlay W."/>
            <person name="Havenga M."/>
            <person name="Kolarik M."/>
            <person name="Menzies J.G."/>
            <person name="Naidoo K."/>
            <person name="Pochopski O."/>
            <person name="Shoukouhi P."/>
            <person name="Santana Q.C."/>
            <person name="Seifert K.A."/>
            <person name="Soal N."/>
            <person name="Steenkamp E.T."/>
            <person name="Tatham C.T."/>
            <person name="van der Nest M.A."/>
            <person name="Wingfield M.J."/>
        </authorList>
    </citation>
    <scope>NUCLEOTIDE SEQUENCE [LARGE SCALE GENOMIC DNA]</scope>
    <source>
        <strain evidence="12">CMW44962</strain>
    </source>
</reference>
<name>A0A9W7SJ95_9PEZI</name>
<sequence>MSQPTIVILGAGPAGLTLGRLLQVHGVPFTIYEADADPHARNQGGSLDLHASMGQLALREAGLFDEFLEHSRPEGQATKLMRFDGHAYWDDAKLDPEVLKTARGDENVKPEIDREALRGLLLGSLEPGRVRWGRKIKNVELMAGAEGKSLICFADGTMQADVDLVVGADGAWSKVRPLVTDVWPFYSGITAVTLWCGDVNGTNPRLATFVGEGSVFMFDEGRAIILQRQGGDRIRTYACLREPQGWKESCGINWTDGDAARKTLVDGYFADCSEDLRHAILSSTDNLQVAELNMLPVGHSWEHRPGVTLVGDSAHLMTPFAGVGCNVAMLDASMLARALASRKDCLGDAREVSRAVREYEEEMFRVAKVNAEKTFKGLVGHFSAEGARGRAEMFRGLRCPSAKYNHSHSMFRGGRSRVHTGGGDRSRGRGNAKSNGQSSTRLNKGLFADGIWQCNCSPRLPAEHFKVKKEGPNKGRWFYTCQNQPPKRCDFFLWDEDAKPREDAAVLSNSRSEPLSSSNVGSEVQEGWKAGRAQQTPTPGKGLFAGSGNAIKVREDDESTLSPSPSPSATRSAPPNSSAKRKAHDADLFDDNDDEPFPWPLTGQEEQELAKIADSTVRGTPHKAQKTGVYATPATTGKRKLPWLAQPTTPATASKPLADYFATPSKTSAAVAPMIAFGDSVNSVETPKRQEEVSSEAAQTPSPPTRHKDALFNPADSASTLTSEALAALSTTNVPPDIISKLRSILSKHDLKTQGILKGRDISRLALKAKDAKIAELQAKIASMEADREMDKGVIRQLRWQACCGPEQSNGQSITKYNRARMLLTSAAAAALLAPFLSVNAKSANYSTAWEGLPGALNAEWASCPSASWPPTYSIGKPLVPQAPDAELKEMLREVSIERVQGIVTTLTNFGTRHTLSQQNSSARGIGAARDWIYKEMLDLAAPSNGSMDVYFNSYIQGVASRISFPVNITNVVAQINGTDDPNRAYVVTGHYDSRRIDIMDYTNDAPGSDDDATGVAVVLEMARICAKKKPKATMIFAATAGEEQDLYGSAHLAQTLKNASLNVEGNWNNDIVGTGTSQPFAPINNYTIRLFGASIFYPNASTAALDNEIGIIGGWNDSPAQNLGRYIAEIAAGAARWVGMQVALIYRSDRYLRGGDHESFLAQGFPAVRFTEAVEDFAHQHQDPRVQDNITYGDLLEFVDFDYTARVAKVNLASMWSAANAPAMPVNVTISEVVGFPASSESTPYEEITNESRFAWATGHDASVGSYELVWRPSGALQWSYSLDVGNVGNVTVNLSKDSLQFGVRAVGANGWKSPAVFPLPTTA</sequence>
<comment type="caution">
    <text evidence="12">The sequence shown here is derived from an EMBL/GenBank/DDBJ whole genome shotgun (WGS) entry which is preliminary data.</text>
</comment>
<evidence type="ECO:0000256" key="5">
    <source>
        <dbReference type="ARBA" id="ARBA00022833"/>
    </source>
</evidence>
<keyword evidence="3 8" id="KW-0863">Zinc-finger</keyword>
<dbReference type="Gene3D" id="3.40.630.10">
    <property type="entry name" value="Zn peptidases"/>
    <property type="match status" value="1"/>
</dbReference>
<dbReference type="GO" id="GO:0008270">
    <property type="term" value="F:zinc ion binding"/>
    <property type="evidence" value="ECO:0007669"/>
    <property type="project" value="UniProtKB-KW"/>
</dbReference>
<keyword evidence="4" id="KW-0274">FAD</keyword>
<feature type="compositionally biased region" description="Low complexity" evidence="10">
    <location>
        <begin position="560"/>
        <end position="578"/>
    </location>
</feature>
<evidence type="ECO:0000313" key="12">
    <source>
        <dbReference type="EMBL" id="KAH9814271.1"/>
    </source>
</evidence>
<gene>
    <name evidence="12" type="ORF">Tdes44962_MAKER05708</name>
</gene>
<dbReference type="EC" id="3.4.-.-" evidence="9"/>
<dbReference type="Gene3D" id="3.50.50.60">
    <property type="entry name" value="FAD/NAD(P)-binding domain"/>
    <property type="match status" value="1"/>
</dbReference>
<evidence type="ECO:0000256" key="9">
    <source>
        <dbReference type="RuleBase" id="RU361240"/>
    </source>
</evidence>
<keyword evidence="7" id="KW-0503">Monooxygenase</keyword>
<feature type="compositionally biased region" description="Low complexity" evidence="10">
    <location>
        <begin position="507"/>
        <end position="519"/>
    </location>
</feature>
<evidence type="ECO:0000256" key="8">
    <source>
        <dbReference type="PROSITE-ProRule" id="PRU01343"/>
    </source>
</evidence>
<dbReference type="SUPFAM" id="SSF51905">
    <property type="entry name" value="FAD/NAD(P)-binding domain"/>
    <property type="match status" value="1"/>
</dbReference>
<dbReference type="PANTHER" id="PTHR46972:SF1">
    <property type="entry name" value="FAD DEPENDENT OXIDOREDUCTASE DOMAIN-CONTAINING PROTEIN"/>
    <property type="match status" value="1"/>
</dbReference>
<dbReference type="Pfam" id="PF04389">
    <property type="entry name" value="Peptidase_M28"/>
    <property type="match status" value="1"/>
</dbReference>
<keyword evidence="9" id="KW-0378">Hydrolase</keyword>
<dbReference type="GO" id="GO:0008237">
    <property type="term" value="F:metallopeptidase activity"/>
    <property type="evidence" value="ECO:0007669"/>
    <property type="project" value="UniProtKB-KW"/>
</dbReference>
<dbReference type="InterPro" id="IPR007484">
    <property type="entry name" value="Peptidase_M28"/>
</dbReference>
<keyword evidence="9" id="KW-0645">Protease</keyword>
<dbReference type="GO" id="GO:0071949">
    <property type="term" value="F:FAD binding"/>
    <property type="evidence" value="ECO:0007669"/>
    <property type="project" value="InterPro"/>
</dbReference>
<evidence type="ECO:0000256" key="2">
    <source>
        <dbReference type="ARBA" id="ARBA00022723"/>
    </source>
</evidence>
<keyword evidence="1" id="KW-0285">Flavoprotein</keyword>
<dbReference type="InterPro" id="IPR036188">
    <property type="entry name" value="FAD/NAD-bd_sf"/>
</dbReference>
<dbReference type="PROSITE" id="PS51999">
    <property type="entry name" value="ZF_GRF"/>
    <property type="match status" value="1"/>
</dbReference>
<dbReference type="GO" id="GO:0006508">
    <property type="term" value="P:proteolysis"/>
    <property type="evidence" value="ECO:0007669"/>
    <property type="project" value="UniProtKB-KW"/>
</dbReference>
<dbReference type="Pfam" id="PF06839">
    <property type="entry name" value="Zn_ribbon_GRF"/>
    <property type="match status" value="1"/>
</dbReference>
<dbReference type="OrthoDB" id="10013407at2759"/>
<dbReference type="Pfam" id="PF01494">
    <property type="entry name" value="FAD_binding_3"/>
    <property type="match status" value="1"/>
</dbReference>
<keyword evidence="12" id="KW-0482">Metalloprotease</keyword>
<keyword evidence="2 9" id="KW-0479">Metal-binding</keyword>
<dbReference type="EMBL" id="RIBY02002434">
    <property type="protein sequence ID" value="KAH9814271.1"/>
    <property type="molecule type" value="Genomic_DNA"/>
</dbReference>
<keyword evidence="5 9" id="KW-0862">Zinc</keyword>
<comment type="similarity">
    <text evidence="9">Belongs to the peptidase M28 family.</text>
</comment>
<evidence type="ECO:0000313" key="13">
    <source>
        <dbReference type="Proteomes" id="UP001138500"/>
    </source>
</evidence>
<dbReference type="PRINTS" id="PR00420">
    <property type="entry name" value="RNGMNOXGNASE"/>
</dbReference>
<evidence type="ECO:0000256" key="6">
    <source>
        <dbReference type="ARBA" id="ARBA00023002"/>
    </source>
</evidence>
<evidence type="ECO:0000256" key="4">
    <source>
        <dbReference type="ARBA" id="ARBA00022827"/>
    </source>
</evidence>
<dbReference type="SUPFAM" id="SSF53187">
    <property type="entry name" value="Zn-dependent exopeptidases"/>
    <property type="match status" value="1"/>
</dbReference>
<evidence type="ECO:0000256" key="1">
    <source>
        <dbReference type="ARBA" id="ARBA00022630"/>
    </source>
</evidence>
<proteinExistence type="inferred from homology"/>
<dbReference type="GO" id="GO:0004497">
    <property type="term" value="F:monooxygenase activity"/>
    <property type="evidence" value="ECO:0007669"/>
    <property type="project" value="UniProtKB-KW"/>
</dbReference>
<feature type="region of interest" description="Disordered" evidence="10">
    <location>
        <begin position="410"/>
        <end position="440"/>
    </location>
</feature>
<evidence type="ECO:0000259" key="11">
    <source>
        <dbReference type="PROSITE" id="PS51999"/>
    </source>
</evidence>
<reference evidence="12 13" key="2">
    <citation type="journal article" date="2021" name="Curr. Genet.">
        <title>Genetic response to nitrogen starvation in the aggressive Eucalyptus foliar pathogen Teratosphaeria destructans.</title>
        <authorList>
            <person name="Havenga M."/>
            <person name="Wingfield B.D."/>
            <person name="Wingfield M.J."/>
            <person name="Dreyer L.L."/>
            <person name="Roets F."/>
            <person name="Aylward J."/>
        </authorList>
    </citation>
    <scope>NUCLEOTIDE SEQUENCE [LARGE SCALE GENOMIC DNA]</scope>
    <source>
        <strain evidence="12">CMW44962</strain>
    </source>
</reference>
<keyword evidence="13" id="KW-1185">Reference proteome</keyword>
<evidence type="ECO:0000256" key="7">
    <source>
        <dbReference type="ARBA" id="ARBA00023033"/>
    </source>
</evidence>
<protein>
    <recommendedName>
        <fullName evidence="9">Peptide hydrolase</fullName>
        <ecNumber evidence="9">3.4.-.-</ecNumber>
    </recommendedName>
</protein>